<comment type="subcellular location">
    <subcellularLocation>
        <location evidence="1">Membrane</location>
        <topology evidence="1">Multi-pass membrane protein</topology>
    </subcellularLocation>
</comment>
<sequence length="275" mass="28918">MRQRTGAIVCPRCERLIGASEERCPHCGAWQPGMFGFGPALSRWLGGSLDLANAITVTCVALYLLSLALDPGAILSFSGGIFGILSPSGDALFKLGMTGPYAVFGGRPWTLCTAIFLHGGALHILFNMAVMRMYLPNVEHLFGPVRAFLIFMVAGILGFVVSVVFGGHNSVGASGAIFGLLGALISYGRRTGQSHITNQLWGSAIMMFLMGFMMSGVDNFAHAGGFAGGFVCANFMPTAGRREQAGELAVAGLLSVITLVGFVLSLFGFSFGGMR</sequence>
<dbReference type="Proteomes" id="UP000696931">
    <property type="component" value="Unassembled WGS sequence"/>
</dbReference>
<evidence type="ECO:0000256" key="2">
    <source>
        <dbReference type="ARBA" id="ARBA00022670"/>
    </source>
</evidence>
<evidence type="ECO:0000256" key="6">
    <source>
        <dbReference type="ARBA" id="ARBA00022989"/>
    </source>
</evidence>
<keyword evidence="3 8" id="KW-0812">Transmembrane</keyword>
<keyword evidence="4" id="KW-0378">Hydrolase</keyword>
<evidence type="ECO:0000256" key="5">
    <source>
        <dbReference type="ARBA" id="ARBA00022825"/>
    </source>
</evidence>
<feature type="domain" description="Peptidase S54 rhomboid" evidence="9">
    <location>
        <begin position="107"/>
        <end position="233"/>
    </location>
</feature>
<dbReference type="InterPro" id="IPR022764">
    <property type="entry name" value="Peptidase_S54_rhomboid_dom"/>
</dbReference>
<feature type="transmembrane region" description="Helical" evidence="8">
    <location>
        <begin position="72"/>
        <end position="93"/>
    </location>
</feature>
<evidence type="ECO:0000313" key="10">
    <source>
        <dbReference type="EMBL" id="MBI5168790.1"/>
    </source>
</evidence>
<keyword evidence="7 8" id="KW-0472">Membrane</keyword>
<feature type="transmembrane region" description="Helical" evidence="8">
    <location>
        <begin position="196"/>
        <end position="214"/>
    </location>
</feature>
<evidence type="ECO:0000256" key="7">
    <source>
        <dbReference type="ARBA" id="ARBA00023136"/>
    </source>
</evidence>
<accession>A0A933W183</accession>
<evidence type="ECO:0000256" key="3">
    <source>
        <dbReference type="ARBA" id="ARBA00022692"/>
    </source>
</evidence>
<dbReference type="PANTHER" id="PTHR22936:SF69">
    <property type="entry name" value="RHOMBOID-LIKE PROTEIN"/>
    <property type="match status" value="1"/>
</dbReference>
<dbReference type="SUPFAM" id="SSF144091">
    <property type="entry name" value="Rhomboid-like"/>
    <property type="match status" value="1"/>
</dbReference>
<dbReference type="InterPro" id="IPR035952">
    <property type="entry name" value="Rhomboid-like_sf"/>
</dbReference>
<organism evidence="10 11">
    <name type="scientific">Eiseniibacteriota bacterium</name>
    <dbReference type="NCBI Taxonomy" id="2212470"/>
    <lineage>
        <taxon>Bacteria</taxon>
        <taxon>Candidatus Eiseniibacteriota</taxon>
    </lineage>
</organism>
<evidence type="ECO:0000259" key="9">
    <source>
        <dbReference type="Pfam" id="PF01694"/>
    </source>
</evidence>
<dbReference type="AlphaFoldDB" id="A0A933W183"/>
<evidence type="ECO:0000256" key="8">
    <source>
        <dbReference type="SAM" id="Phobius"/>
    </source>
</evidence>
<feature type="transmembrane region" description="Helical" evidence="8">
    <location>
        <begin position="171"/>
        <end position="189"/>
    </location>
</feature>
<keyword evidence="5" id="KW-0720">Serine protease</keyword>
<dbReference type="GO" id="GO:0016020">
    <property type="term" value="C:membrane"/>
    <property type="evidence" value="ECO:0007669"/>
    <property type="project" value="UniProtKB-SubCell"/>
</dbReference>
<gene>
    <name evidence="10" type="ORF">HZA61_04810</name>
</gene>
<dbReference type="GO" id="GO:0006508">
    <property type="term" value="P:proteolysis"/>
    <property type="evidence" value="ECO:0007669"/>
    <property type="project" value="UniProtKB-KW"/>
</dbReference>
<reference evidence="10" key="1">
    <citation type="submission" date="2020-07" db="EMBL/GenBank/DDBJ databases">
        <title>Huge and variable diversity of episymbiotic CPR bacteria and DPANN archaea in groundwater ecosystems.</title>
        <authorList>
            <person name="He C.Y."/>
            <person name="Keren R."/>
            <person name="Whittaker M."/>
            <person name="Farag I.F."/>
            <person name="Doudna J."/>
            <person name="Cate J.H.D."/>
            <person name="Banfield J.F."/>
        </authorList>
    </citation>
    <scope>NUCLEOTIDE SEQUENCE</scope>
    <source>
        <strain evidence="10">NC_groundwater_1813_Pr3_B-0.1um_71_17</strain>
    </source>
</reference>
<feature type="transmembrane region" description="Helical" evidence="8">
    <location>
        <begin position="113"/>
        <end position="135"/>
    </location>
</feature>
<keyword evidence="2 10" id="KW-0645">Protease</keyword>
<keyword evidence="6 8" id="KW-1133">Transmembrane helix</keyword>
<dbReference type="Pfam" id="PF01694">
    <property type="entry name" value="Rhomboid"/>
    <property type="match status" value="1"/>
</dbReference>
<name>A0A933W183_UNCEI</name>
<protein>
    <submittedName>
        <fullName evidence="10">Rhomboid family intramembrane serine protease</fullName>
    </submittedName>
</protein>
<dbReference type="Gene3D" id="1.20.1540.10">
    <property type="entry name" value="Rhomboid-like"/>
    <property type="match status" value="1"/>
</dbReference>
<dbReference type="PANTHER" id="PTHR22936">
    <property type="entry name" value="RHOMBOID-RELATED"/>
    <property type="match status" value="1"/>
</dbReference>
<dbReference type="EMBL" id="JACRIW010000035">
    <property type="protein sequence ID" value="MBI5168790.1"/>
    <property type="molecule type" value="Genomic_DNA"/>
</dbReference>
<dbReference type="GO" id="GO:0004252">
    <property type="term" value="F:serine-type endopeptidase activity"/>
    <property type="evidence" value="ECO:0007669"/>
    <property type="project" value="InterPro"/>
</dbReference>
<dbReference type="InterPro" id="IPR002610">
    <property type="entry name" value="Peptidase_S54_rhomboid-like"/>
</dbReference>
<feature type="transmembrane region" description="Helical" evidence="8">
    <location>
        <begin position="248"/>
        <end position="271"/>
    </location>
</feature>
<proteinExistence type="predicted"/>
<evidence type="ECO:0000313" key="11">
    <source>
        <dbReference type="Proteomes" id="UP000696931"/>
    </source>
</evidence>
<feature type="transmembrane region" description="Helical" evidence="8">
    <location>
        <begin position="147"/>
        <end position="165"/>
    </location>
</feature>
<comment type="caution">
    <text evidence="10">The sequence shown here is derived from an EMBL/GenBank/DDBJ whole genome shotgun (WGS) entry which is preliminary data.</text>
</comment>
<evidence type="ECO:0000256" key="4">
    <source>
        <dbReference type="ARBA" id="ARBA00022801"/>
    </source>
</evidence>
<evidence type="ECO:0000256" key="1">
    <source>
        <dbReference type="ARBA" id="ARBA00004141"/>
    </source>
</evidence>